<dbReference type="GO" id="GO:1904262">
    <property type="term" value="P:negative regulation of TORC1 signaling"/>
    <property type="evidence" value="ECO:0007669"/>
    <property type="project" value="TreeGrafter"/>
</dbReference>
<dbReference type="RefSeq" id="XP_056052622.1">
    <property type="nucleotide sequence ID" value="XM_056200809.1"/>
</dbReference>
<dbReference type="Pfam" id="PF03666">
    <property type="entry name" value="NPR3"/>
    <property type="match status" value="1"/>
</dbReference>
<evidence type="ECO:0000259" key="7">
    <source>
        <dbReference type="Pfam" id="PF24064"/>
    </source>
</evidence>
<dbReference type="GO" id="GO:0010508">
    <property type="term" value="P:positive regulation of autophagy"/>
    <property type="evidence" value="ECO:0007669"/>
    <property type="project" value="TreeGrafter"/>
</dbReference>
<dbReference type="PANTHER" id="PTHR13153:SF5">
    <property type="entry name" value="GATOR COMPLEX PROTEIN NPRL3"/>
    <property type="match status" value="1"/>
</dbReference>
<dbReference type="GO" id="GO:0051321">
    <property type="term" value="P:meiotic cell cycle"/>
    <property type="evidence" value="ECO:0007669"/>
    <property type="project" value="UniProtKB-UniRule"/>
</dbReference>
<dbReference type="GO" id="GO:1990130">
    <property type="term" value="C:GATOR1 complex"/>
    <property type="evidence" value="ECO:0007669"/>
    <property type="project" value="TreeGrafter"/>
</dbReference>
<accession>A0A9W8QC59</accession>
<dbReference type="Proteomes" id="UP001144673">
    <property type="component" value="Chromosome 4"/>
</dbReference>
<feature type="compositionally biased region" description="Low complexity" evidence="6">
    <location>
        <begin position="638"/>
        <end position="655"/>
    </location>
</feature>
<evidence type="ECO:0000313" key="8">
    <source>
        <dbReference type="EMBL" id="KAJ4150908.1"/>
    </source>
</evidence>
<dbReference type="PANTHER" id="PTHR13153">
    <property type="entry name" value="CGTHBA PROTEIN -14 GENE PROTEIN"/>
    <property type="match status" value="1"/>
</dbReference>
<feature type="compositionally biased region" description="Low complexity" evidence="6">
    <location>
        <begin position="567"/>
        <end position="586"/>
    </location>
</feature>
<feature type="region of interest" description="Disordered" evidence="6">
    <location>
        <begin position="638"/>
        <end position="671"/>
    </location>
</feature>
<feature type="compositionally biased region" description="Polar residues" evidence="6">
    <location>
        <begin position="656"/>
        <end position="669"/>
    </location>
</feature>
<feature type="compositionally biased region" description="Low complexity" evidence="6">
    <location>
        <begin position="166"/>
        <end position="186"/>
    </location>
</feature>
<dbReference type="AlphaFoldDB" id="A0A9W8QC59"/>
<reference evidence="8" key="1">
    <citation type="journal article" date="2023" name="Access Microbiol">
        <title>De-novo genome assembly for Akanthomyces muscarius, a biocontrol agent of insect agricultural pests.</title>
        <authorList>
            <person name="Erdos Z."/>
            <person name="Studholme D.J."/>
            <person name="Raymond B."/>
            <person name="Sharma M."/>
        </authorList>
    </citation>
    <scope>NUCLEOTIDE SEQUENCE</scope>
    <source>
        <strain evidence="8">Ve6</strain>
    </source>
</reference>
<evidence type="ECO:0000256" key="3">
    <source>
        <dbReference type="ARBA" id="ARBA00025376"/>
    </source>
</evidence>
<comment type="caution">
    <text evidence="8">The sequence shown here is derived from an EMBL/GenBank/DDBJ whole genome shotgun (WGS) entry which is preliminary data.</text>
</comment>
<feature type="domain" description="GATOR1 complex protein NPRL3 C-terminal HTH" evidence="7">
    <location>
        <begin position="732"/>
        <end position="793"/>
    </location>
</feature>
<comment type="function">
    <text evidence="3 5">Mediates inactivation of the TORC1 complex in response to amino acid starvation. Required for meiotic nuclear division.</text>
</comment>
<keyword evidence="9" id="KW-1185">Reference proteome</keyword>
<evidence type="ECO:0000256" key="6">
    <source>
        <dbReference type="SAM" id="MobiDB-lite"/>
    </source>
</evidence>
<dbReference type="GO" id="GO:0034198">
    <property type="term" value="P:cellular response to amino acid starvation"/>
    <property type="evidence" value="ECO:0007669"/>
    <property type="project" value="TreeGrafter"/>
</dbReference>
<feature type="region of interest" description="Disordered" evidence="6">
    <location>
        <begin position="65"/>
        <end position="97"/>
    </location>
</feature>
<gene>
    <name evidence="8" type="ORF">LMH87_011636</name>
</gene>
<dbReference type="Pfam" id="PF24064">
    <property type="entry name" value="HTH_NPRL3"/>
    <property type="match status" value="1"/>
</dbReference>
<dbReference type="KEGG" id="amus:LMH87_011636"/>
<keyword evidence="5" id="KW-0732">Signal</keyword>
<feature type="region of interest" description="Disordered" evidence="6">
    <location>
        <begin position="553"/>
        <end position="605"/>
    </location>
</feature>
<dbReference type="GO" id="GO:0038202">
    <property type="term" value="P:TORC1 signaling"/>
    <property type="evidence" value="ECO:0007669"/>
    <property type="project" value="TreeGrafter"/>
</dbReference>
<dbReference type="GO" id="GO:0005774">
    <property type="term" value="C:vacuolar membrane"/>
    <property type="evidence" value="ECO:0007669"/>
    <property type="project" value="UniProtKB-SubCell"/>
</dbReference>
<dbReference type="InterPro" id="IPR056603">
    <property type="entry name" value="HTH_NPRL3"/>
</dbReference>
<protein>
    <recommendedName>
        <fullName evidence="2 5">Nitrogen permease regulator 3</fullName>
    </recommendedName>
    <alternativeName>
        <fullName evidence="4 5">Required for meiotic nuclear division protein 11</fullName>
    </alternativeName>
</protein>
<sequence length="798" mass="88373">MSFVNPDNLIAVALVINRSRDGPTFVFHYPAAVLPVGDDADHPGDAADCEDMLLEKLSRPLFRDAVDRSPSNSKHSHARRHNHDEHTMSESGTQTVPWESVAGFPTRDLAGILTPARPYHKKLFQLSLDPLLCVSYPIHVPESGKWKKAKKSKAGRALSAMDDDAPATSRAPSIAISAASAPTDSDGLTEKDKDKANDKEKDKDKDKDKKDEDEEKRSSMTMFNLVFILRPKKDQTRELVDALYSNIAKKVNKAFKYSQQHSDFVWKESKKILATKDRAREDKKRMSDLWKELREQSSLAASVQDIYEAISQNRIATLHLDTAAGVLSPSVQIPAPFYVADLPPDEAKRARGLWLTTANAFLTQDALEEPGFLDRNFGLLLMEDEKKIVTELQLQADGDPSALPMVEFVRLSKPTMSFYQVGQSNILSLSQVRKFAQHFIFWRRAIAIPPLHARDTYIVSPNCDLTRLPEASAEWQNAFPLAPPLPNFLSDMSVCPRPYKTFCPSKVHRPLYLRMLAWLMRGGWVTQLCTFAYVVVWPEIIYQVDYEMEAEELEGPTPSTSPRSAGAESSVSPMTSSAAATAAALARPHNEHPRIPDDEDEDDVDDEDKIGAVLSPTSTSSALSASLAHAAESKARQASITSTAPSDSTTAASISLPSTSGAVPIPSTTERAAEAARLERIAQRVSREAADKAAAHARKAVPEATAHPSTNCSPHLAGIAPHIILDAKKTTGQESRYLAAIALRLRDDRVRQAWGSMCRYFDGHCALERVALQEEMKRKEAWMLLTAMSEYLICTRHW</sequence>
<proteinExistence type="inferred from homology"/>
<evidence type="ECO:0000256" key="1">
    <source>
        <dbReference type="ARBA" id="ARBA00010546"/>
    </source>
</evidence>
<dbReference type="EMBL" id="JAJHUN010000009">
    <property type="protein sequence ID" value="KAJ4150908.1"/>
    <property type="molecule type" value="Genomic_DNA"/>
</dbReference>
<feature type="region of interest" description="Disordered" evidence="6">
    <location>
        <begin position="157"/>
        <end position="215"/>
    </location>
</feature>
<evidence type="ECO:0000256" key="2">
    <source>
        <dbReference type="ARBA" id="ARBA00017880"/>
    </source>
</evidence>
<name>A0A9W8QC59_AKAMU</name>
<comment type="subcellular location">
    <subcellularLocation>
        <location evidence="5">Vacuole membrane</location>
        <topology evidence="5">Peripheral membrane protein</topology>
    </subcellularLocation>
</comment>
<evidence type="ECO:0000256" key="4">
    <source>
        <dbReference type="ARBA" id="ARBA00030028"/>
    </source>
</evidence>
<dbReference type="GeneID" id="80898795"/>
<organism evidence="8 9">
    <name type="scientific">Akanthomyces muscarius</name>
    <name type="common">Entomopathogenic fungus</name>
    <name type="synonym">Lecanicillium muscarium</name>
    <dbReference type="NCBI Taxonomy" id="2231603"/>
    <lineage>
        <taxon>Eukaryota</taxon>
        <taxon>Fungi</taxon>
        <taxon>Dikarya</taxon>
        <taxon>Ascomycota</taxon>
        <taxon>Pezizomycotina</taxon>
        <taxon>Sordariomycetes</taxon>
        <taxon>Hypocreomycetidae</taxon>
        <taxon>Hypocreales</taxon>
        <taxon>Cordycipitaceae</taxon>
        <taxon>Akanthomyces</taxon>
    </lineage>
</organism>
<dbReference type="InterPro" id="IPR005365">
    <property type="entry name" value="Npr3"/>
</dbReference>
<evidence type="ECO:0000256" key="5">
    <source>
        <dbReference type="RuleBase" id="RU368069"/>
    </source>
</evidence>
<comment type="similarity">
    <text evidence="1 5">Belongs to the NPR3 family.</text>
</comment>
<feature type="compositionally biased region" description="Basic and acidic residues" evidence="6">
    <location>
        <begin position="188"/>
        <end position="215"/>
    </location>
</feature>
<evidence type="ECO:0000313" key="9">
    <source>
        <dbReference type="Proteomes" id="UP001144673"/>
    </source>
</evidence>
<keyword evidence="5" id="KW-0469">Meiosis</keyword>